<dbReference type="AlphaFoldDB" id="A0A4R5Q7F0"/>
<accession>A0A4R5Q7F0</accession>
<reference evidence="1 2" key="1">
    <citation type="journal article" date="2016" name="J. Microbiol.">
        <title>Dankookia rubra gen. nov., sp. nov., an alphaproteobacterium isolated from sediment of a shallow stream.</title>
        <authorList>
            <person name="Kim W.H."/>
            <person name="Kim D.H."/>
            <person name="Kang K."/>
            <person name="Ahn T.Y."/>
        </authorList>
    </citation>
    <scope>NUCLEOTIDE SEQUENCE [LARGE SCALE GENOMIC DNA]</scope>
    <source>
        <strain evidence="1 2">JCM30602</strain>
    </source>
</reference>
<comment type="caution">
    <text evidence="1">The sequence shown here is derived from an EMBL/GenBank/DDBJ whole genome shotgun (WGS) entry which is preliminary data.</text>
</comment>
<dbReference type="Proteomes" id="UP000295096">
    <property type="component" value="Unassembled WGS sequence"/>
</dbReference>
<keyword evidence="2" id="KW-1185">Reference proteome</keyword>
<dbReference type="RefSeq" id="WP_133292968.1">
    <property type="nucleotide sequence ID" value="NZ_SMSJ01000145.1"/>
</dbReference>
<evidence type="ECO:0000313" key="2">
    <source>
        <dbReference type="Proteomes" id="UP000295096"/>
    </source>
</evidence>
<gene>
    <name evidence="1" type="ORF">E2C06_33915</name>
</gene>
<proteinExistence type="predicted"/>
<dbReference type="EMBL" id="SMSJ01000145">
    <property type="protein sequence ID" value="TDH58191.1"/>
    <property type="molecule type" value="Genomic_DNA"/>
</dbReference>
<organism evidence="1 2">
    <name type="scientific">Dankookia rubra</name>
    <dbReference type="NCBI Taxonomy" id="1442381"/>
    <lineage>
        <taxon>Bacteria</taxon>
        <taxon>Pseudomonadati</taxon>
        <taxon>Pseudomonadota</taxon>
        <taxon>Alphaproteobacteria</taxon>
        <taxon>Acetobacterales</taxon>
        <taxon>Roseomonadaceae</taxon>
        <taxon>Dankookia</taxon>
    </lineage>
</organism>
<name>A0A4R5Q7F0_9PROT</name>
<sequence>MRRGLVLPFPSPQRLTPDDCESLQRFAAAFPDAQIDIIIGRDRREIAIVACDKRQLWISRNESRVLVRNAAGGQHLAPEISMDDILTALKAGLLDGQMPGRSIASKLAVGQSIMALAGK</sequence>
<evidence type="ECO:0000313" key="1">
    <source>
        <dbReference type="EMBL" id="TDH58191.1"/>
    </source>
</evidence>
<protein>
    <submittedName>
        <fullName evidence="1">Uncharacterized protein</fullName>
    </submittedName>
</protein>